<dbReference type="Gene3D" id="2.60.120.620">
    <property type="entry name" value="q2cbj1_9rhob like domain"/>
    <property type="match status" value="1"/>
</dbReference>
<proteinExistence type="predicted"/>
<keyword evidence="2" id="KW-1185">Reference proteome</keyword>
<reference evidence="1 2" key="1">
    <citation type="journal article" date="2023" name="Genome Announc.">
        <title>Pan-Genome Analyses of the Genus Cohnella and Proposal of the Novel Species Cohnella silvisoli sp. nov., Isolated from Forest Soil.</title>
        <authorList>
            <person name="Wang C."/>
            <person name="Mao L."/>
            <person name="Bao G."/>
            <person name="Zhu H."/>
        </authorList>
    </citation>
    <scope>NUCLEOTIDE SEQUENCE [LARGE SCALE GENOMIC DNA]</scope>
    <source>
        <strain evidence="1 2">NL03-T5-1</strain>
    </source>
</reference>
<keyword evidence="1" id="KW-0223">Dioxygenase</keyword>
<gene>
    <name evidence="1" type="ORF">QJS35_27915</name>
</gene>
<dbReference type="RefSeq" id="WP_232189143.1">
    <property type="nucleotide sequence ID" value="NZ_JAIOAP010000018.1"/>
</dbReference>
<sequence length="259" mass="28896">MLSKNRLGAAPKVYFRPEMVNCPHCGVKLRRFHTAWKKKISTLTGIIHAWSMAYLCPNTNCAHVGVAYKSAEAEMLSMKHSSYGYDVLCLVGELRFKQHRTCKEIADLLNERGIATRERYAQTLYERYQTLLAASLDDYVRQSLAETTAQHGGIILSMDGVESGFVGLSKEDAAALTPLSIEMDAGDVLCFNHMLPHRAASNQSDTVRWSMDIRFEKTTDATESGKAQGFVARSVADPASETSYPEWLKKWVGIDKGSY</sequence>
<evidence type="ECO:0000313" key="2">
    <source>
        <dbReference type="Proteomes" id="UP001493487"/>
    </source>
</evidence>
<organism evidence="1 2">
    <name type="scientific">Cohnella silvisoli</name>
    <dbReference type="NCBI Taxonomy" id="2873699"/>
    <lineage>
        <taxon>Bacteria</taxon>
        <taxon>Bacillati</taxon>
        <taxon>Bacillota</taxon>
        <taxon>Bacilli</taxon>
        <taxon>Bacillales</taxon>
        <taxon>Paenibacillaceae</taxon>
        <taxon>Cohnella</taxon>
    </lineage>
</organism>
<protein>
    <submittedName>
        <fullName evidence="1">Phytanoyl-CoA dioxygenase family protein</fullName>
    </submittedName>
</protein>
<dbReference type="EMBL" id="JASKHM010000019">
    <property type="protein sequence ID" value="MEQ4486214.1"/>
    <property type="molecule type" value="Genomic_DNA"/>
</dbReference>
<comment type="caution">
    <text evidence="1">The sequence shown here is derived from an EMBL/GenBank/DDBJ whole genome shotgun (WGS) entry which is preliminary data.</text>
</comment>
<dbReference type="SUPFAM" id="SSF51197">
    <property type="entry name" value="Clavaminate synthase-like"/>
    <property type="match status" value="1"/>
</dbReference>
<dbReference type="Proteomes" id="UP001493487">
    <property type="component" value="Unassembled WGS sequence"/>
</dbReference>
<dbReference type="GO" id="GO:0051213">
    <property type="term" value="F:dioxygenase activity"/>
    <property type="evidence" value="ECO:0007669"/>
    <property type="project" value="UniProtKB-KW"/>
</dbReference>
<accession>A0ABV1L1I6</accession>
<name>A0ABV1L1I6_9BACL</name>
<evidence type="ECO:0000313" key="1">
    <source>
        <dbReference type="EMBL" id="MEQ4486214.1"/>
    </source>
</evidence>
<keyword evidence="1" id="KW-0560">Oxidoreductase</keyword>